<dbReference type="EMBL" id="VSSQ01000428">
    <property type="protein sequence ID" value="MPL94449.1"/>
    <property type="molecule type" value="Genomic_DNA"/>
</dbReference>
<organism evidence="2">
    <name type="scientific">bioreactor metagenome</name>
    <dbReference type="NCBI Taxonomy" id="1076179"/>
    <lineage>
        <taxon>unclassified sequences</taxon>
        <taxon>metagenomes</taxon>
        <taxon>ecological metagenomes</taxon>
    </lineage>
</organism>
<dbReference type="GO" id="GO:0016779">
    <property type="term" value="F:nucleotidyltransferase activity"/>
    <property type="evidence" value="ECO:0007669"/>
    <property type="project" value="UniProtKB-ARBA"/>
</dbReference>
<feature type="domain" description="MobA-like NTP transferase" evidence="1">
    <location>
        <begin position="6"/>
        <end position="135"/>
    </location>
</feature>
<dbReference type="PANTHER" id="PTHR43777:SF1">
    <property type="entry name" value="MOLYBDENUM COFACTOR CYTIDYLYLTRANSFERASE"/>
    <property type="match status" value="1"/>
</dbReference>
<accession>A0A644VSS8</accession>
<dbReference type="Gene3D" id="3.90.550.10">
    <property type="entry name" value="Spore Coat Polysaccharide Biosynthesis Protein SpsA, Chain A"/>
    <property type="match status" value="1"/>
</dbReference>
<sequence>MLISSVITAAGLNSRMKKSQIKKGISIKNKLLLPFPREDSEKTVIETTIDNILLSGVDECIVVLGHYAEDIKKILANITIDDDRVKIVENKHINVGLSYSLLNGLKHSSNDYVLCSAGDQPTISSKTYKNIIDSLFNLKNPENSVSILRREKYGILDSPDGLGMPFIANKNIFLDYLKEEDNNLNPIIRKVFRSGIEFYGVKEDSPIELININQHEDYKFILDNI</sequence>
<dbReference type="SUPFAM" id="SSF53448">
    <property type="entry name" value="Nucleotide-diphospho-sugar transferases"/>
    <property type="match status" value="1"/>
</dbReference>
<protein>
    <recommendedName>
        <fullName evidence="1">MobA-like NTP transferase domain-containing protein</fullName>
    </recommendedName>
</protein>
<dbReference type="Pfam" id="PF12804">
    <property type="entry name" value="NTP_transf_3"/>
    <property type="match status" value="1"/>
</dbReference>
<gene>
    <name evidence="2" type="ORF">SDC9_40603</name>
</gene>
<dbReference type="InterPro" id="IPR029044">
    <property type="entry name" value="Nucleotide-diphossugar_trans"/>
</dbReference>
<reference evidence="2" key="1">
    <citation type="submission" date="2019-08" db="EMBL/GenBank/DDBJ databases">
        <authorList>
            <person name="Kucharzyk K."/>
            <person name="Murdoch R.W."/>
            <person name="Higgins S."/>
            <person name="Loffler F."/>
        </authorList>
    </citation>
    <scope>NUCLEOTIDE SEQUENCE</scope>
</reference>
<dbReference type="AlphaFoldDB" id="A0A644VSS8"/>
<dbReference type="PANTHER" id="PTHR43777">
    <property type="entry name" value="MOLYBDENUM COFACTOR CYTIDYLYLTRANSFERASE"/>
    <property type="match status" value="1"/>
</dbReference>
<comment type="caution">
    <text evidence="2">The sequence shown here is derived from an EMBL/GenBank/DDBJ whole genome shotgun (WGS) entry which is preliminary data.</text>
</comment>
<evidence type="ECO:0000313" key="2">
    <source>
        <dbReference type="EMBL" id="MPL94449.1"/>
    </source>
</evidence>
<name>A0A644VSS8_9ZZZZ</name>
<dbReference type="InterPro" id="IPR025877">
    <property type="entry name" value="MobA-like_NTP_Trfase"/>
</dbReference>
<evidence type="ECO:0000259" key="1">
    <source>
        <dbReference type="Pfam" id="PF12804"/>
    </source>
</evidence>
<proteinExistence type="predicted"/>